<dbReference type="GO" id="GO:0047617">
    <property type="term" value="F:fatty acyl-CoA hydrolase activity"/>
    <property type="evidence" value="ECO:0007669"/>
    <property type="project" value="TreeGrafter"/>
</dbReference>
<dbReference type="EMBL" id="MCFH01000002">
    <property type="protein sequence ID" value="ORX59945.1"/>
    <property type="molecule type" value="Genomic_DNA"/>
</dbReference>
<reference evidence="1 2" key="2">
    <citation type="submission" date="2016-08" db="EMBL/GenBank/DDBJ databases">
        <title>Pervasive Adenine N6-methylation of Active Genes in Fungi.</title>
        <authorList>
            <consortium name="DOE Joint Genome Institute"/>
            <person name="Mondo S.J."/>
            <person name="Dannebaum R.O."/>
            <person name="Kuo R.C."/>
            <person name="Labutti K."/>
            <person name="Haridas S."/>
            <person name="Kuo A."/>
            <person name="Salamov A."/>
            <person name="Ahrendt S.R."/>
            <person name="Lipzen A."/>
            <person name="Sullivan W."/>
            <person name="Andreopoulos W.B."/>
            <person name="Clum A."/>
            <person name="Lindquist E."/>
            <person name="Daum C."/>
            <person name="Ramamoorthy G.K."/>
            <person name="Gryganskyi A."/>
            <person name="Culley D."/>
            <person name="Magnuson J.K."/>
            <person name="James T.Y."/>
            <person name="O'Malley M.A."/>
            <person name="Stajich J.E."/>
            <person name="Spatafora J.W."/>
            <person name="Visel A."/>
            <person name="Grigoriev I.V."/>
        </authorList>
    </citation>
    <scope>NUCLEOTIDE SEQUENCE [LARGE SCALE GENOMIC DNA]</scope>
    <source>
        <strain evidence="2">finn</strain>
    </source>
</reference>
<dbReference type="AlphaFoldDB" id="A0A1Y1VLY6"/>
<dbReference type="OrthoDB" id="5538558at2759"/>
<dbReference type="Gene3D" id="3.10.129.10">
    <property type="entry name" value="Hotdog Thioesterase"/>
    <property type="match status" value="1"/>
</dbReference>
<dbReference type="SUPFAM" id="SSF54637">
    <property type="entry name" value="Thioesterase/thiol ester dehydrase-isomerase"/>
    <property type="match status" value="1"/>
</dbReference>
<keyword evidence="2" id="KW-1185">Reference proteome</keyword>
<evidence type="ECO:0008006" key="3">
    <source>
        <dbReference type="Google" id="ProtNLM"/>
    </source>
</evidence>
<proteinExistence type="predicted"/>
<reference evidence="1 2" key="1">
    <citation type="submission" date="2016-08" db="EMBL/GenBank/DDBJ databases">
        <title>Genomes of anaerobic fungi encode conserved fungal cellulosomes for biomass hydrolysis.</title>
        <authorList>
            <consortium name="DOE Joint Genome Institute"/>
            <person name="Haitjema C.H."/>
            <person name="Gilmore S.P."/>
            <person name="Henske J.K."/>
            <person name="Solomon K.V."/>
            <person name="De Groot R."/>
            <person name="Kuo A."/>
            <person name="Mondo S.J."/>
            <person name="Salamov A.A."/>
            <person name="Labutti K."/>
            <person name="Zhao Z."/>
            <person name="Chiniquy J."/>
            <person name="Barry K."/>
            <person name="Brewer H.M."/>
            <person name="Purvine S.O."/>
            <person name="Wright A.T."/>
            <person name="Boxma B."/>
            <person name="Van Alen T."/>
            <person name="Hackstein J.H."/>
            <person name="Baker S.E."/>
            <person name="Grigoriev I.V."/>
            <person name="O'Malley M.A."/>
        </authorList>
    </citation>
    <scope>NUCLEOTIDE SEQUENCE [LARGE SCALE GENOMIC DNA]</scope>
    <source>
        <strain evidence="2">finn</strain>
    </source>
</reference>
<dbReference type="InterPro" id="IPR050563">
    <property type="entry name" value="4-hydroxybenzoyl-CoA_TE"/>
</dbReference>
<evidence type="ECO:0000313" key="2">
    <source>
        <dbReference type="Proteomes" id="UP000193719"/>
    </source>
</evidence>
<dbReference type="CDD" id="cd00586">
    <property type="entry name" value="4HBT"/>
    <property type="match status" value="1"/>
</dbReference>
<dbReference type="PANTHER" id="PTHR31793">
    <property type="entry name" value="4-HYDROXYBENZOYL-COA THIOESTERASE FAMILY MEMBER"/>
    <property type="match status" value="1"/>
</dbReference>
<organism evidence="1 2">
    <name type="scientific">Piromyces finnis</name>
    <dbReference type="NCBI Taxonomy" id="1754191"/>
    <lineage>
        <taxon>Eukaryota</taxon>
        <taxon>Fungi</taxon>
        <taxon>Fungi incertae sedis</taxon>
        <taxon>Chytridiomycota</taxon>
        <taxon>Chytridiomycota incertae sedis</taxon>
        <taxon>Neocallimastigomycetes</taxon>
        <taxon>Neocallimastigales</taxon>
        <taxon>Neocallimastigaceae</taxon>
        <taxon>Piromyces</taxon>
    </lineage>
</organism>
<dbReference type="Pfam" id="PF13279">
    <property type="entry name" value="4HBT_2"/>
    <property type="match status" value="1"/>
</dbReference>
<dbReference type="InterPro" id="IPR029069">
    <property type="entry name" value="HotDog_dom_sf"/>
</dbReference>
<dbReference type="PANTHER" id="PTHR31793:SF39">
    <property type="entry name" value="THIOESTERASE_THIOL ESTER DEHYDRASE-ISOMERASE"/>
    <property type="match status" value="1"/>
</dbReference>
<comment type="caution">
    <text evidence="1">The sequence shown here is derived from an EMBL/GenBank/DDBJ whole genome shotgun (WGS) entry which is preliminary data.</text>
</comment>
<protein>
    <recommendedName>
        <fullName evidence="3">Thioesterase/thiol ester dehydrase-isomerase</fullName>
    </recommendedName>
</protein>
<dbReference type="Proteomes" id="UP000193719">
    <property type="component" value="Unassembled WGS sequence"/>
</dbReference>
<gene>
    <name evidence="1" type="ORF">BCR36DRAFT_579395</name>
</gene>
<name>A0A1Y1VLY6_9FUNG</name>
<evidence type="ECO:0000313" key="1">
    <source>
        <dbReference type="EMBL" id="ORX59945.1"/>
    </source>
</evidence>
<sequence length="206" mass="23292">MNSLLQLAKNNLFIGVKKPISNILLNNVGKQISRNIYTLPSPTECKKQLSKPIQELVKGYSSVTNIDLQWGEQDAFGHLNNASFLRFFESGRIAFYFQLIDPVLPKDSQFGHGTTKIGPIVKTVKCDYKLPVTYPDNICVATRVPIESIGKNRYNVEAIMVSRKLEKIVAKSEVVVVTYDYRIGKKADIPADYKKLLIELEKNNKK</sequence>
<accession>A0A1Y1VLY6</accession>